<comment type="catalytic activity">
    <reaction evidence="8 9 14">
        <text>(S)-4-amino-5-oxopentanoate + tRNA(Glu) + NADP(+) = L-glutamyl-tRNA(Glu) + NADPH + H(+)</text>
        <dbReference type="Rhea" id="RHEA:12344"/>
        <dbReference type="Rhea" id="RHEA-COMP:9663"/>
        <dbReference type="Rhea" id="RHEA-COMP:9680"/>
        <dbReference type="ChEBI" id="CHEBI:15378"/>
        <dbReference type="ChEBI" id="CHEBI:57501"/>
        <dbReference type="ChEBI" id="CHEBI:57783"/>
        <dbReference type="ChEBI" id="CHEBI:58349"/>
        <dbReference type="ChEBI" id="CHEBI:78442"/>
        <dbReference type="ChEBI" id="CHEBI:78520"/>
        <dbReference type="EC" id="1.2.1.70"/>
    </reaction>
</comment>
<dbReference type="FunFam" id="3.30.460.30:FF:000001">
    <property type="entry name" value="Glutamyl-tRNA reductase"/>
    <property type="match status" value="1"/>
</dbReference>
<accession>A0A0A2BZU0</accession>
<dbReference type="SUPFAM" id="SSF51735">
    <property type="entry name" value="NAD(P)-binding Rossmann-fold domains"/>
    <property type="match status" value="1"/>
</dbReference>
<evidence type="ECO:0000256" key="8">
    <source>
        <dbReference type="ARBA" id="ARBA00047464"/>
    </source>
</evidence>
<evidence type="ECO:0000259" key="16">
    <source>
        <dbReference type="Pfam" id="PF01488"/>
    </source>
</evidence>
<dbReference type="SUPFAM" id="SSF69075">
    <property type="entry name" value="Glutamyl tRNA-reductase dimerization domain"/>
    <property type="match status" value="1"/>
</dbReference>
<reference evidence="19" key="1">
    <citation type="journal article" date="2014" name="Sci. Data">
        <title>Genomes of diverse isolates of the marine cyanobacterium Prochlorococcus.</title>
        <authorList>
            <person name="Biller S."/>
            <person name="Berube P."/>
            <person name="Thompson J."/>
            <person name="Kelly L."/>
            <person name="Roggensack S."/>
            <person name="Awad L."/>
            <person name="Roache-Johnson K."/>
            <person name="Ding H."/>
            <person name="Giovannoni S.J."/>
            <person name="Moore L.R."/>
            <person name="Chisholm S.W."/>
        </authorList>
    </citation>
    <scope>NUCLEOTIDE SEQUENCE [LARGE SCALE GENOMIC DNA]</scope>
    <source>
        <strain evidence="19">PAC1</strain>
    </source>
</reference>
<comment type="caution">
    <text evidence="18">The sequence shown here is derived from an EMBL/GenBank/DDBJ whole genome shotgun (WGS) entry which is preliminary data.</text>
</comment>
<feature type="binding site" evidence="9 11">
    <location>
        <begin position="49"/>
        <end position="52"/>
    </location>
    <ligand>
        <name>substrate</name>
    </ligand>
</feature>
<dbReference type="AlphaFoldDB" id="A0A0A2BZU0"/>
<evidence type="ECO:0000259" key="17">
    <source>
        <dbReference type="Pfam" id="PF05201"/>
    </source>
</evidence>
<dbReference type="SUPFAM" id="SSF69742">
    <property type="entry name" value="Glutamyl tRNA-reductase catalytic, N-terminal domain"/>
    <property type="match status" value="1"/>
</dbReference>
<comment type="similarity">
    <text evidence="2 9 14">Belongs to the glutamyl-tRNA reductase family.</text>
</comment>
<dbReference type="InterPro" id="IPR018214">
    <property type="entry name" value="GluRdtase_CS"/>
</dbReference>
<evidence type="ECO:0000256" key="1">
    <source>
        <dbReference type="ARBA" id="ARBA00005059"/>
    </source>
</evidence>
<dbReference type="NCBIfam" id="TIGR01035">
    <property type="entry name" value="hemA"/>
    <property type="match status" value="1"/>
</dbReference>
<dbReference type="Proteomes" id="UP000030392">
    <property type="component" value="Unassembled WGS sequence"/>
</dbReference>
<dbReference type="EMBL" id="JNAX01000015">
    <property type="protein sequence ID" value="KGG19591.1"/>
    <property type="molecule type" value="Genomic_DNA"/>
</dbReference>
<keyword evidence="6" id="KW-0149">Chlorophyll biosynthesis</keyword>
<dbReference type="UniPathway" id="UPA00251">
    <property type="reaction ID" value="UER00316"/>
</dbReference>
<dbReference type="GO" id="GO:0050661">
    <property type="term" value="F:NADP binding"/>
    <property type="evidence" value="ECO:0007669"/>
    <property type="project" value="InterPro"/>
</dbReference>
<feature type="binding site" evidence="9 11">
    <location>
        <begin position="114"/>
        <end position="116"/>
    </location>
    <ligand>
        <name>substrate</name>
    </ligand>
</feature>
<dbReference type="PANTHER" id="PTHR43120">
    <property type="entry name" value="GLUTAMYL-TRNA REDUCTASE 1, CHLOROPLASTIC"/>
    <property type="match status" value="1"/>
</dbReference>
<evidence type="ECO:0000256" key="10">
    <source>
        <dbReference type="PIRSR" id="PIRSR000445-1"/>
    </source>
</evidence>
<dbReference type="HAMAP" id="MF_00087">
    <property type="entry name" value="Glu_tRNA_reductase"/>
    <property type="match status" value="1"/>
</dbReference>
<evidence type="ECO:0000256" key="11">
    <source>
        <dbReference type="PIRSR" id="PIRSR000445-2"/>
    </source>
</evidence>
<feature type="binding site" evidence="9 11">
    <location>
        <position position="109"/>
    </location>
    <ligand>
        <name>substrate</name>
    </ligand>
</feature>
<evidence type="ECO:0000256" key="14">
    <source>
        <dbReference type="RuleBase" id="RU000584"/>
    </source>
</evidence>
<evidence type="ECO:0000256" key="9">
    <source>
        <dbReference type="HAMAP-Rule" id="MF_00087"/>
    </source>
</evidence>
<dbReference type="PIRSF" id="PIRSF000445">
    <property type="entry name" value="4pyrrol_synth_GluRdtase"/>
    <property type="match status" value="1"/>
</dbReference>
<feature type="domain" description="Glutamyl-tRNA reductase N-terminal" evidence="17">
    <location>
        <begin position="6"/>
        <end position="156"/>
    </location>
</feature>
<proteinExistence type="inferred from homology"/>
<evidence type="ECO:0000256" key="5">
    <source>
        <dbReference type="ARBA" id="ARBA00023002"/>
    </source>
</evidence>
<protein>
    <recommendedName>
        <fullName evidence="3 9">Glutamyl-tRNA reductase</fullName>
        <shortName evidence="9">GluTR</shortName>
        <ecNumber evidence="3 9">1.2.1.70</ecNumber>
    </recommendedName>
</protein>
<feature type="site" description="Important for activity" evidence="9 13">
    <location>
        <position position="99"/>
    </location>
</feature>
<evidence type="ECO:0000256" key="13">
    <source>
        <dbReference type="PIRSR" id="PIRSR000445-4"/>
    </source>
</evidence>
<dbReference type="Pfam" id="PF01488">
    <property type="entry name" value="Shikimate_DH"/>
    <property type="match status" value="1"/>
</dbReference>
<evidence type="ECO:0000313" key="19">
    <source>
        <dbReference type="Proteomes" id="UP000030392"/>
    </source>
</evidence>
<evidence type="ECO:0000256" key="4">
    <source>
        <dbReference type="ARBA" id="ARBA00022857"/>
    </source>
</evidence>
<dbReference type="InterPro" id="IPR015896">
    <property type="entry name" value="4pyrrol_synth_GluRdtase_dimer"/>
</dbReference>
<gene>
    <name evidence="9" type="primary">hemA</name>
    <name evidence="18" type="ORF">EV03_1976</name>
</gene>
<organism evidence="18 19">
    <name type="scientific">Prochlorococcus marinus str. PAC1</name>
    <dbReference type="NCBI Taxonomy" id="59924"/>
    <lineage>
        <taxon>Bacteria</taxon>
        <taxon>Bacillati</taxon>
        <taxon>Cyanobacteriota</taxon>
        <taxon>Cyanophyceae</taxon>
        <taxon>Synechococcales</taxon>
        <taxon>Prochlorococcaceae</taxon>
        <taxon>Prochlorococcus</taxon>
    </lineage>
</organism>
<keyword evidence="5 9" id="KW-0560">Oxidoreductase</keyword>
<feature type="active site" description="Nucleophile" evidence="9 10">
    <location>
        <position position="50"/>
    </location>
</feature>
<dbReference type="Gene3D" id="3.30.460.30">
    <property type="entry name" value="Glutamyl-tRNA reductase, N-terminal domain"/>
    <property type="match status" value="1"/>
</dbReference>
<evidence type="ECO:0000256" key="2">
    <source>
        <dbReference type="ARBA" id="ARBA00005916"/>
    </source>
</evidence>
<feature type="binding site" evidence="9 12">
    <location>
        <begin position="198"/>
        <end position="203"/>
    </location>
    <ligand>
        <name>NADP(+)</name>
        <dbReference type="ChEBI" id="CHEBI:58349"/>
    </ligand>
</feature>
<comment type="domain">
    <text evidence="9">Possesses an unusual extended V-shaped dimeric structure with each monomer consisting of three distinct domains arranged along a curved 'spinal' alpha-helix. The N-terminal catalytic domain specifically recognizes the glutamate moiety of the substrate. The second domain is the NADPH-binding domain, and the third C-terminal domain is responsible for dimerization.</text>
</comment>
<dbReference type="CDD" id="cd05213">
    <property type="entry name" value="NAD_bind_Glutamyl_tRNA_reduct"/>
    <property type="match status" value="1"/>
</dbReference>
<dbReference type="EC" id="1.2.1.70" evidence="3 9"/>
<feature type="domain" description="Tetrapyrrole biosynthesis glutamyl-tRNA reductase dimerisation" evidence="15">
    <location>
        <begin position="329"/>
        <end position="429"/>
    </location>
</feature>
<keyword evidence="4 9" id="KW-0521">NADP</keyword>
<dbReference type="RefSeq" id="WP_036907247.1">
    <property type="nucleotide sequence ID" value="NZ_CP138967.1"/>
</dbReference>
<evidence type="ECO:0000256" key="3">
    <source>
        <dbReference type="ARBA" id="ARBA00012970"/>
    </source>
</evidence>
<evidence type="ECO:0000256" key="7">
    <source>
        <dbReference type="ARBA" id="ARBA00023244"/>
    </source>
</evidence>
<evidence type="ECO:0000313" key="18">
    <source>
        <dbReference type="EMBL" id="KGG19591.1"/>
    </source>
</evidence>
<name>A0A0A2BZU0_PROMR</name>
<sequence length="441" mass="48817">MHIAVVGLSHRTAPVEVREKLSIPEELVERSFDNLKKVDQILEVSILSTCNRLEIYSLVKDPQLGIEAIKSFLLEFSGLDDEILSPHLFNYVQEKAVSHVMRVSAGLDSLVLGEGQILSQVKKMVRLGQDHHSLGPILNRLLTQAVSTGKRVRSETNLGTGAVSISSAAVELAQLKLGQAHGRDQLMTLETEKVAVVGAGRMSRLLLQHLQSKGCCSLTLLNRTKKRAEDLSAAFPDIQIDCQLIDELDSCLSLSTLVFTSTAANEPIIDAEKLIKIDRKPLLRLIDIGVPRNISSDAKSVSGIESHDVDDLQEVVSRNQEARQKLALEAEGLIEEECRVFLEWWDSLAAVPTINCLRSGLESIRKEELQKALSRMGPDFSARERKVVEALSKGIINKILHTPVTKLRAPQSRNDRRDSLDVIEKLFNLDVSSSLNKPKNN</sequence>
<comment type="pathway">
    <text evidence="1 9 14">Porphyrin-containing compound metabolism; protoporphyrin-IX biosynthesis; 5-aminolevulinate from L-glutamyl-tRNA(Glu): step 1/2.</text>
</comment>
<dbReference type="Gene3D" id="3.40.50.720">
    <property type="entry name" value="NAD(P)-binding Rossmann-like Domain"/>
    <property type="match status" value="1"/>
</dbReference>
<evidence type="ECO:0000256" key="6">
    <source>
        <dbReference type="ARBA" id="ARBA00023171"/>
    </source>
</evidence>
<dbReference type="GO" id="GO:0008883">
    <property type="term" value="F:glutamyl-tRNA reductase activity"/>
    <property type="evidence" value="ECO:0007669"/>
    <property type="project" value="UniProtKB-UniRule"/>
</dbReference>
<dbReference type="Pfam" id="PF05201">
    <property type="entry name" value="GlutR_N"/>
    <property type="match status" value="1"/>
</dbReference>
<dbReference type="InterPro" id="IPR036453">
    <property type="entry name" value="GluRdtase_dimer_dom_sf"/>
</dbReference>
<feature type="domain" description="Quinate/shikimate 5-dehydrogenase/glutamyl-tRNA reductase" evidence="16">
    <location>
        <begin position="185"/>
        <end position="315"/>
    </location>
</feature>
<feature type="binding site" evidence="9 11">
    <location>
        <position position="120"/>
    </location>
    <ligand>
        <name>substrate</name>
    </ligand>
</feature>
<keyword evidence="7 9" id="KW-0627">Porphyrin biosynthesis</keyword>
<dbReference type="NCBIfam" id="NF000744">
    <property type="entry name" value="PRK00045.1-3"/>
    <property type="match status" value="1"/>
</dbReference>
<evidence type="ECO:0000259" key="15">
    <source>
        <dbReference type="Pfam" id="PF00745"/>
    </source>
</evidence>
<dbReference type="InterPro" id="IPR036291">
    <property type="entry name" value="NAD(P)-bd_dom_sf"/>
</dbReference>
<dbReference type="PANTHER" id="PTHR43120:SF1">
    <property type="entry name" value="GLUTAMYL-TRNA REDUCTASE 1, CHLOROPLASTIC"/>
    <property type="match status" value="1"/>
</dbReference>
<comment type="function">
    <text evidence="9">Catalyzes the NADPH-dependent reduction of glutamyl-tRNA(Glu) to glutamate 1-semialdehyde (GSA).</text>
</comment>
<dbReference type="InterPro" id="IPR000343">
    <property type="entry name" value="4pyrrol_synth_GluRdtase"/>
</dbReference>
<comment type="subunit">
    <text evidence="9">Homodimer.</text>
</comment>
<dbReference type="Pfam" id="PF00745">
    <property type="entry name" value="GlutR_dimer"/>
    <property type="match status" value="1"/>
</dbReference>
<dbReference type="InterPro" id="IPR015895">
    <property type="entry name" value="4pyrrol_synth_GluRdtase_N"/>
</dbReference>
<dbReference type="InterPro" id="IPR036343">
    <property type="entry name" value="GluRdtase_N_sf"/>
</dbReference>
<dbReference type="PROSITE" id="PS00747">
    <property type="entry name" value="GLUTR"/>
    <property type="match status" value="1"/>
</dbReference>
<dbReference type="InterPro" id="IPR006151">
    <property type="entry name" value="Shikm_DH/Glu-tRNA_Rdtase"/>
</dbReference>
<dbReference type="GO" id="GO:0015995">
    <property type="term" value="P:chlorophyll biosynthetic process"/>
    <property type="evidence" value="ECO:0007669"/>
    <property type="project" value="UniProtKB-KW"/>
</dbReference>
<dbReference type="GO" id="GO:0006782">
    <property type="term" value="P:protoporphyrinogen IX biosynthetic process"/>
    <property type="evidence" value="ECO:0007669"/>
    <property type="project" value="UniProtKB-UniRule"/>
</dbReference>
<evidence type="ECO:0000256" key="12">
    <source>
        <dbReference type="PIRSR" id="PIRSR000445-3"/>
    </source>
</evidence>
<comment type="miscellaneous">
    <text evidence="9">During catalysis, the active site Cys acts as a nucleophile attacking the alpha-carbonyl group of tRNA-bound glutamate with the formation of a thioester intermediate between enzyme and glutamate, and the concomitant release of tRNA(Glu). The thioester intermediate is finally reduced by direct hydride transfer from NADPH, to form the product GSA.</text>
</comment>